<dbReference type="InterPro" id="IPR050776">
    <property type="entry name" value="Ank_Repeat/CDKN_Inhibitor"/>
</dbReference>
<dbReference type="InterPro" id="IPR002110">
    <property type="entry name" value="Ankyrin_rpt"/>
</dbReference>
<dbReference type="Gene3D" id="1.25.40.20">
    <property type="entry name" value="Ankyrin repeat-containing domain"/>
    <property type="match status" value="1"/>
</dbReference>
<feature type="repeat" description="ANK" evidence="3">
    <location>
        <begin position="63"/>
        <end position="95"/>
    </location>
</feature>
<feature type="compositionally biased region" description="Polar residues" evidence="4">
    <location>
        <begin position="271"/>
        <end position="280"/>
    </location>
</feature>
<dbReference type="Pfam" id="PF00536">
    <property type="entry name" value="SAM_1"/>
    <property type="match status" value="1"/>
</dbReference>
<dbReference type="KEGG" id="aplc:110980277"/>
<feature type="repeat" description="ANK" evidence="3">
    <location>
        <begin position="30"/>
        <end position="62"/>
    </location>
</feature>
<sequence>MNRFHEAARDGHLDSLRDATRREANKPDDTGRTPTLWAAYQGNTDALRILVSRGGNPDVCDIQGHTALHYTALSGHVNTATFLVSFGCNVWALTNDHRTARDLAAENNHKACLTLLDEVMAEQSAKNRKEVKKLKEKAMGDADKRAKKLQKMQAEHTKWQKKEEKKEAKQSGLYKKKAGGKKEGSSPAVRRPHRNSTGAMFSEITSSNNRGRSKSSLVPGAQHSEDSLSRSTADSRSNASDRNDDNSSDEDEAKRPDIREQGFWQPFAGSNIASTVQSLPSRKPGEADVTQEEDLLNDVDIDHEYGKTNGDPNVPKIYVSKPDDRRHSSTDQNSNELDWNPDDLDDDDDDDVGPSTSDLEFFLAVHNLLDYLPVFTREEIDLTALMLLHDDDFVKLGLPLGPRRKLTDAISRRREAVNNPGVMKDTYF</sequence>
<dbReference type="InterPro" id="IPR036770">
    <property type="entry name" value="Ankyrin_rpt-contain_sf"/>
</dbReference>
<dbReference type="OrthoDB" id="76949at2759"/>
<dbReference type="AlphaFoldDB" id="A0A8B7YIT1"/>
<name>A0A8B7YIT1_ACAPL</name>
<evidence type="ECO:0000313" key="6">
    <source>
        <dbReference type="Proteomes" id="UP000694845"/>
    </source>
</evidence>
<dbReference type="PROSITE" id="PS50088">
    <property type="entry name" value="ANK_REPEAT"/>
    <property type="match status" value="2"/>
</dbReference>
<dbReference type="SUPFAM" id="SSF47769">
    <property type="entry name" value="SAM/Pointed domain"/>
    <property type="match status" value="1"/>
</dbReference>
<feature type="compositionally biased region" description="Acidic residues" evidence="4">
    <location>
        <begin position="289"/>
        <end position="299"/>
    </location>
</feature>
<feature type="compositionally biased region" description="Basic and acidic residues" evidence="4">
    <location>
        <begin position="153"/>
        <end position="169"/>
    </location>
</feature>
<feature type="compositionally biased region" description="Polar residues" evidence="4">
    <location>
        <begin position="195"/>
        <end position="216"/>
    </location>
</feature>
<dbReference type="SMART" id="SM00248">
    <property type="entry name" value="ANK"/>
    <property type="match status" value="3"/>
</dbReference>
<evidence type="ECO:0000256" key="3">
    <source>
        <dbReference type="PROSITE-ProRule" id="PRU00023"/>
    </source>
</evidence>
<keyword evidence="1" id="KW-0677">Repeat</keyword>
<dbReference type="OMA" id="VMYVGTF"/>
<dbReference type="Pfam" id="PF12796">
    <property type="entry name" value="Ank_2"/>
    <property type="match status" value="1"/>
</dbReference>
<feature type="domain" description="SAM" evidence="5">
    <location>
        <begin position="357"/>
        <end position="412"/>
    </location>
</feature>
<feature type="region of interest" description="Disordered" evidence="4">
    <location>
        <begin position="125"/>
        <end position="353"/>
    </location>
</feature>
<evidence type="ECO:0000313" key="7">
    <source>
        <dbReference type="RefSeq" id="XP_022092517.1"/>
    </source>
</evidence>
<evidence type="ECO:0000256" key="4">
    <source>
        <dbReference type="SAM" id="MobiDB-lite"/>
    </source>
</evidence>
<evidence type="ECO:0000256" key="2">
    <source>
        <dbReference type="ARBA" id="ARBA00023043"/>
    </source>
</evidence>
<feature type="region of interest" description="Disordered" evidence="4">
    <location>
        <begin position="1"/>
        <end position="34"/>
    </location>
</feature>
<protein>
    <submittedName>
        <fullName evidence="7">Usher syndrome type-1G protein homolog</fullName>
    </submittedName>
</protein>
<keyword evidence="6" id="KW-1185">Reference proteome</keyword>
<organism evidence="6 7">
    <name type="scientific">Acanthaster planci</name>
    <name type="common">Crown-of-thorns starfish</name>
    <dbReference type="NCBI Taxonomy" id="133434"/>
    <lineage>
        <taxon>Eukaryota</taxon>
        <taxon>Metazoa</taxon>
        <taxon>Echinodermata</taxon>
        <taxon>Eleutherozoa</taxon>
        <taxon>Asterozoa</taxon>
        <taxon>Asteroidea</taxon>
        <taxon>Valvatacea</taxon>
        <taxon>Valvatida</taxon>
        <taxon>Acanthasteridae</taxon>
        <taxon>Acanthaster</taxon>
    </lineage>
</organism>
<dbReference type="InterPro" id="IPR013761">
    <property type="entry name" value="SAM/pointed_sf"/>
</dbReference>
<dbReference type="InterPro" id="IPR001660">
    <property type="entry name" value="SAM"/>
</dbReference>
<dbReference type="RefSeq" id="XP_022092517.1">
    <property type="nucleotide sequence ID" value="XM_022236825.1"/>
</dbReference>
<evidence type="ECO:0000259" key="5">
    <source>
        <dbReference type="Pfam" id="PF00536"/>
    </source>
</evidence>
<dbReference type="Gene3D" id="1.10.150.50">
    <property type="entry name" value="Transcription Factor, Ets-1"/>
    <property type="match status" value="1"/>
</dbReference>
<dbReference type="PANTHER" id="PTHR24201:SF15">
    <property type="entry name" value="ANKYRIN REPEAT DOMAIN-CONTAINING PROTEIN 66"/>
    <property type="match status" value="1"/>
</dbReference>
<gene>
    <name evidence="7" type="primary">LOC110980277</name>
</gene>
<dbReference type="GeneID" id="110980277"/>
<proteinExistence type="predicted"/>
<evidence type="ECO:0000256" key="1">
    <source>
        <dbReference type="ARBA" id="ARBA00022737"/>
    </source>
</evidence>
<dbReference type="PROSITE" id="PS50297">
    <property type="entry name" value="ANK_REP_REGION"/>
    <property type="match status" value="2"/>
</dbReference>
<feature type="compositionally biased region" description="Acidic residues" evidence="4">
    <location>
        <begin position="339"/>
        <end position="352"/>
    </location>
</feature>
<accession>A0A8B7YIT1</accession>
<keyword evidence="2 3" id="KW-0040">ANK repeat</keyword>
<dbReference type="PANTHER" id="PTHR24201">
    <property type="entry name" value="ANK_REP_REGION DOMAIN-CONTAINING PROTEIN"/>
    <property type="match status" value="1"/>
</dbReference>
<dbReference type="Proteomes" id="UP000694845">
    <property type="component" value="Unplaced"/>
</dbReference>
<dbReference type="SUPFAM" id="SSF48403">
    <property type="entry name" value="Ankyrin repeat"/>
    <property type="match status" value="1"/>
</dbReference>
<reference evidence="7" key="1">
    <citation type="submission" date="2025-08" db="UniProtKB">
        <authorList>
            <consortium name="RefSeq"/>
        </authorList>
    </citation>
    <scope>IDENTIFICATION</scope>
</reference>
<feature type="compositionally biased region" description="Basic and acidic residues" evidence="4">
    <location>
        <begin position="1"/>
        <end position="31"/>
    </location>
</feature>